<evidence type="ECO:0000256" key="5">
    <source>
        <dbReference type="ARBA" id="ARBA00023136"/>
    </source>
</evidence>
<dbReference type="EMBL" id="MLFS01000037">
    <property type="protein sequence ID" value="ORM72667.1"/>
    <property type="molecule type" value="Genomic_DNA"/>
</dbReference>
<keyword evidence="3 6" id="KW-0812">Transmembrane</keyword>
<evidence type="ECO:0000259" key="7">
    <source>
        <dbReference type="PROSITE" id="PS50850"/>
    </source>
</evidence>
<dbReference type="GO" id="GO:0022857">
    <property type="term" value="F:transmembrane transporter activity"/>
    <property type="evidence" value="ECO:0007669"/>
    <property type="project" value="InterPro"/>
</dbReference>
<comment type="subcellular location">
    <subcellularLocation>
        <location evidence="1">Membrane</location>
        <topology evidence="1">Multi-pass membrane protein</topology>
    </subcellularLocation>
</comment>
<feature type="transmembrane region" description="Helical" evidence="6">
    <location>
        <begin position="248"/>
        <end position="270"/>
    </location>
</feature>
<dbReference type="CDD" id="cd17319">
    <property type="entry name" value="MFS_ExuT_GudP_like"/>
    <property type="match status" value="1"/>
</dbReference>
<keyword evidence="2" id="KW-0813">Transport</keyword>
<dbReference type="STRING" id="1076551.HA48_13360"/>
<dbReference type="GO" id="GO:0016020">
    <property type="term" value="C:membrane"/>
    <property type="evidence" value="ECO:0007669"/>
    <property type="project" value="UniProtKB-SubCell"/>
</dbReference>
<keyword evidence="4 6" id="KW-1133">Transmembrane helix</keyword>
<accession>A0A1X1D7S3</accession>
<dbReference type="PANTHER" id="PTHR43791:SF36">
    <property type="entry name" value="TRANSPORTER, PUTATIVE (AFU_ORTHOLOGUE AFUA_6G08340)-RELATED"/>
    <property type="match status" value="1"/>
</dbReference>
<feature type="transmembrane region" description="Helical" evidence="6">
    <location>
        <begin position="375"/>
        <end position="396"/>
    </location>
</feature>
<proteinExistence type="predicted"/>
<dbReference type="RefSeq" id="WP_128601787.1">
    <property type="nucleotide sequence ID" value="NZ_MLFS01000037.1"/>
</dbReference>
<dbReference type="Pfam" id="PF07690">
    <property type="entry name" value="MFS_1"/>
    <property type="match status" value="1"/>
</dbReference>
<feature type="transmembrane region" description="Helical" evidence="6">
    <location>
        <begin position="319"/>
        <end position="338"/>
    </location>
</feature>
<keyword evidence="5 6" id="KW-0472">Membrane</keyword>
<sequence length="444" mass="48821">MSQSAINAVEHSAIRKISWRLVPFVALMFFINFLDRTAISFAGPNGMTQDLGLTALQFGLASGIFFIGYILLEVPSNLALHKFGARRWLARIMISWGIVSLLFTWVSSVEGLYTLRLLLGIAEAGFFPGAILYLSMWVPARHRSKILSLFYLAQPLTVVFGAPLAASLIKQHGLFGLEGWRVMFMGVSIPAILIGIAALFWLVDSPRQAKWLTAEEKSWLTTELEAEHQQKQGHHKHSLRSVMGNSRVWMLCLIYFGFIYGLYALAFFLPTIISGFQQQFGTTFNVMQKGLITGVPYLIAAVVMFFWSQDASRRGCKTWHIAIPALAGGISVPLALYMDSPFTTIMVIAITASAIFAALPNFWTLPTQFLTGASAAAAIALINTLGNVAGFSAGYITGALHDATNSYALPMFVVGGFMLLSAVLMLLLNRRRPQSQPTPLPQEQ</sequence>
<feature type="transmembrane region" description="Helical" evidence="6">
    <location>
        <begin position="290"/>
        <end position="307"/>
    </location>
</feature>
<feature type="transmembrane region" description="Helical" evidence="6">
    <location>
        <begin position="146"/>
        <end position="169"/>
    </location>
</feature>
<evidence type="ECO:0000256" key="2">
    <source>
        <dbReference type="ARBA" id="ARBA00022448"/>
    </source>
</evidence>
<feature type="transmembrane region" description="Helical" evidence="6">
    <location>
        <begin position="113"/>
        <end position="134"/>
    </location>
</feature>
<organism evidence="8 9">
    <name type="scientific">Pantoea wallisii</name>
    <dbReference type="NCBI Taxonomy" id="1076551"/>
    <lineage>
        <taxon>Bacteria</taxon>
        <taxon>Pseudomonadati</taxon>
        <taxon>Pseudomonadota</taxon>
        <taxon>Gammaproteobacteria</taxon>
        <taxon>Enterobacterales</taxon>
        <taxon>Erwiniaceae</taxon>
        <taxon>Pantoea</taxon>
    </lineage>
</organism>
<gene>
    <name evidence="8" type="ORF">HA48_13360</name>
</gene>
<dbReference type="PROSITE" id="PS50850">
    <property type="entry name" value="MFS"/>
    <property type="match status" value="1"/>
</dbReference>
<feature type="transmembrane region" description="Helical" evidence="6">
    <location>
        <begin position="181"/>
        <end position="203"/>
    </location>
</feature>
<evidence type="ECO:0000256" key="4">
    <source>
        <dbReference type="ARBA" id="ARBA00022989"/>
    </source>
</evidence>
<dbReference type="FunFam" id="1.20.1250.20:FF:000018">
    <property type="entry name" value="MFS transporter permease"/>
    <property type="match status" value="1"/>
</dbReference>
<comment type="caution">
    <text evidence="8">The sequence shown here is derived from an EMBL/GenBank/DDBJ whole genome shotgun (WGS) entry which is preliminary data.</text>
</comment>
<feature type="transmembrane region" description="Helical" evidence="6">
    <location>
        <begin position="88"/>
        <end position="107"/>
    </location>
</feature>
<evidence type="ECO:0000256" key="1">
    <source>
        <dbReference type="ARBA" id="ARBA00004141"/>
    </source>
</evidence>
<protein>
    <submittedName>
        <fullName evidence="8">MFS transporter</fullName>
    </submittedName>
</protein>
<keyword evidence="9" id="KW-1185">Reference proteome</keyword>
<feature type="domain" description="Major facilitator superfamily (MFS) profile" evidence="7">
    <location>
        <begin position="21"/>
        <end position="433"/>
    </location>
</feature>
<dbReference type="OrthoDB" id="9773957at2"/>
<feature type="transmembrane region" description="Helical" evidence="6">
    <location>
        <begin position="51"/>
        <end position="72"/>
    </location>
</feature>
<evidence type="ECO:0000313" key="9">
    <source>
        <dbReference type="Proteomes" id="UP000193104"/>
    </source>
</evidence>
<feature type="transmembrane region" description="Helical" evidence="6">
    <location>
        <begin position="408"/>
        <end position="428"/>
    </location>
</feature>
<dbReference type="PANTHER" id="PTHR43791">
    <property type="entry name" value="PERMEASE-RELATED"/>
    <property type="match status" value="1"/>
</dbReference>
<dbReference type="Gene3D" id="1.20.1250.20">
    <property type="entry name" value="MFS general substrate transporter like domains"/>
    <property type="match status" value="2"/>
</dbReference>
<dbReference type="Proteomes" id="UP000193104">
    <property type="component" value="Unassembled WGS sequence"/>
</dbReference>
<dbReference type="InterPro" id="IPR020846">
    <property type="entry name" value="MFS_dom"/>
</dbReference>
<reference evidence="8 9" key="1">
    <citation type="journal article" date="2017" name="Antonie Van Leeuwenhoek">
        <title>Phylogenomic resolution of the bacterial genus Pantoea and its relationship with Erwinia and Tatumella.</title>
        <authorList>
            <person name="Palmer M."/>
            <person name="Steenkamp E.T."/>
            <person name="Coetzee M.P."/>
            <person name="Chan W.Y."/>
            <person name="van Zyl E."/>
            <person name="De Maayer P."/>
            <person name="Coutinho T.A."/>
            <person name="Blom J."/>
            <person name="Smits T.H."/>
            <person name="Duffy B."/>
            <person name="Venter S.N."/>
        </authorList>
    </citation>
    <scope>NUCLEOTIDE SEQUENCE [LARGE SCALE GENOMIC DNA]</scope>
    <source>
        <strain evidence="8 9">LMG 26277</strain>
    </source>
</reference>
<dbReference type="SUPFAM" id="SSF103473">
    <property type="entry name" value="MFS general substrate transporter"/>
    <property type="match status" value="1"/>
</dbReference>
<dbReference type="AlphaFoldDB" id="A0A1X1D7S3"/>
<name>A0A1X1D7S3_9GAMM</name>
<dbReference type="InterPro" id="IPR011701">
    <property type="entry name" value="MFS"/>
</dbReference>
<evidence type="ECO:0000313" key="8">
    <source>
        <dbReference type="EMBL" id="ORM72667.1"/>
    </source>
</evidence>
<evidence type="ECO:0000256" key="3">
    <source>
        <dbReference type="ARBA" id="ARBA00022692"/>
    </source>
</evidence>
<dbReference type="InterPro" id="IPR036259">
    <property type="entry name" value="MFS_trans_sf"/>
</dbReference>
<feature type="transmembrane region" description="Helical" evidence="6">
    <location>
        <begin position="21"/>
        <end position="39"/>
    </location>
</feature>
<evidence type="ECO:0000256" key="6">
    <source>
        <dbReference type="SAM" id="Phobius"/>
    </source>
</evidence>
<feature type="transmembrane region" description="Helical" evidence="6">
    <location>
        <begin position="344"/>
        <end position="363"/>
    </location>
</feature>